<proteinExistence type="predicted"/>
<evidence type="ECO:0008006" key="3">
    <source>
        <dbReference type="Google" id="ProtNLM"/>
    </source>
</evidence>
<organism evidence="1 2">
    <name type="scientific">Dipteronia dyeriana</name>
    <dbReference type="NCBI Taxonomy" id="168575"/>
    <lineage>
        <taxon>Eukaryota</taxon>
        <taxon>Viridiplantae</taxon>
        <taxon>Streptophyta</taxon>
        <taxon>Embryophyta</taxon>
        <taxon>Tracheophyta</taxon>
        <taxon>Spermatophyta</taxon>
        <taxon>Magnoliopsida</taxon>
        <taxon>eudicotyledons</taxon>
        <taxon>Gunneridae</taxon>
        <taxon>Pentapetalae</taxon>
        <taxon>rosids</taxon>
        <taxon>malvids</taxon>
        <taxon>Sapindales</taxon>
        <taxon>Sapindaceae</taxon>
        <taxon>Hippocastanoideae</taxon>
        <taxon>Acereae</taxon>
        <taxon>Dipteronia</taxon>
    </lineage>
</organism>
<name>A0AAD9TIH0_9ROSI</name>
<evidence type="ECO:0000313" key="1">
    <source>
        <dbReference type="EMBL" id="KAK2636448.1"/>
    </source>
</evidence>
<dbReference type="Proteomes" id="UP001280121">
    <property type="component" value="Unassembled WGS sequence"/>
</dbReference>
<accession>A0AAD9TIH0</accession>
<evidence type="ECO:0000313" key="2">
    <source>
        <dbReference type="Proteomes" id="UP001280121"/>
    </source>
</evidence>
<gene>
    <name evidence="1" type="ORF">Ddye_031240</name>
</gene>
<dbReference type="AlphaFoldDB" id="A0AAD9TIH0"/>
<keyword evidence="2" id="KW-1185">Reference proteome</keyword>
<dbReference type="EMBL" id="JANJYI010000009">
    <property type="protein sequence ID" value="KAK2636448.1"/>
    <property type="molecule type" value="Genomic_DNA"/>
</dbReference>
<comment type="caution">
    <text evidence="1">The sequence shown here is derived from an EMBL/GenBank/DDBJ whole genome shotgun (WGS) entry which is preliminary data.</text>
</comment>
<protein>
    <recommendedName>
        <fullName evidence="3">Reverse transcriptase zinc-binding domain-containing protein</fullName>
    </recommendedName>
</protein>
<sequence length="109" mass="12809">MATDASCPMCQCRMEDVDHLVRGCRDSIVVWEDNFECISSSAHFLGNLKDWFSVGLRNSKMVYDNVPSYLHFAVVFWFIWKWRCNQVFDADFFFLSFPIFLLTDCVRIG</sequence>
<reference evidence="1" key="1">
    <citation type="journal article" date="2023" name="Plant J.">
        <title>Genome sequences and population genomics provide insights into the demographic history, inbreeding, and mutation load of two 'living fossil' tree species of Dipteronia.</title>
        <authorList>
            <person name="Feng Y."/>
            <person name="Comes H.P."/>
            <person name="Chen J."/>
            <person name="Zhu S."/>
            <person name="Lu R."/>
            <person name="Zhang X."/>
            <person name="Li P."/>
            <person name="Qiu J."/>
            <person name="Olsen K.M."/>
            <person name="Qiu Y."/>
        </authorList>
    </citation>
    <scope>NUCLEOTIDE SEQUENCE</scope>
    <source>
        <strain evidence="1">KIB01</strain>
    </source>
</reference>